<gene>
    <name evidence="1" type="ORF">UFOVP780_34</name>
</gene>
<proteinExistence type="predicted"/>
<reference evidence="1" key="1">
    <citation type="submission" date="2020-04" db="EMBL/GenBank/DDBJ databases">
        <authorList>
            <person name="Chiriac C."/>
            <person name="Salcher M."/>
            <person name="Ghai R."/>
            <person name="Kavagutti S V."/>
        </authorList>
    </citation>
    <scope>NUCLEOTIDE SEQUENCE</scope>
</reference>
<name>A0A6J5NRH0_9CAUD</name>
<organism evidence="1">
    <name type="scientific">uncultured Caudovirales phage</name>
    <dbReference type="NCBI Taxonomy" id="2100421"/>
    <lineage>
        <taxon>Viruses</taxon>
        <taxon>Duplodnaviria</taxon>
        <taxon>Heunggongvirae</taxon>
        <taxon>Uroviricota</taxon>
        <taxon>Caudoviricetes</taxon>
        <taxon>Peduoviridae</taxon>
        <taxon>Maltschvirus</taxon>
        <taxon>Maltschvirus maltsch</taxon>
    </lineage>
</organism>
<dbReference type="EMBL" id="LR796730">
    <property type="protein sequence ID" value="CAB4162380.1"/>
    <property type="molecule type" value="Genomic_DNA"/>
</dbReference>
<sequence length="68" mass="8019">MIDLNFKVRYRIGDIVYCRSDVDSRLRFVTGYIIRKGTIIYIVSLEGIESFFYDFELIGENEQLMGLN</sequence>
<protein>
    <submittedName>
        <fullName evidence="1">Uncharacterized protein</fullName>
    </submittedName>
</protein>
<accession>A0A6J5NRH0</accession>
<evidence type="ECO:0000313" key="1">
    <source>
        <dbReference type="EMBL" id="CAB4162380.1"/>
    </source>
</evidence>